<comment type="caution">
    <text evidence="9">The sequence shown here is derived from an EMBL/GenBank/DDBJ whole genome shotgun (WGS) entry which is preliminary data.</text>
</comment>
<dbReference type="EMBL" id="SHBP01000001">
    <property type="protein sequence ID" value="RZO23076.1"/>
    <property type="molecule type" value="Genomic_DNA"/>
</dbReference>
<keyword evidence="3" id="KW-0479">Metal-binding</keyword>
<dbReference type="GO" id="GO:0051213">
    <property type="term" value="F:dioxygenase activity"/>
    <property type="evidence" value="ECO:0007669"/>
    <property type="project" value="UniProtKB-KW"/>
</dbReference>
<accession>A0A520MPE0</accession>
<evidence type="ECO:0000313" key="10">
    <source>
        <dbReference type="Proteomes" id="UP000315889"/>
    </source>
</evidence>
<reference evidence="9 10" key="1">
    <citation type="submission" date="2019-02" db="EMBL/GenBank/DDBJ databases">
        <title>Prokaryotic population dynamics and viral predation in marine succession experiment using metagenomics: the confinement effect.</title>
        <authorList>
            <person name="Haro-Moreno J.M."/>
            <person name="Rodriguez-Valera F."/>
            <person name="Lopez-Perez M."/>
        </authorList>
    </citation>
    <scope>NUCLEOTIDE SEQUENCE [LARGE SCALE GENOMIC DNA]</scope>
    <source>
        <strain evidence="9">MED-G170</strain>
    </source>
</reference>
<evidence type="ECO:0000256" key="7">
    <source>
        <dbReference type="ARBA" id="ARBA00023027"/>
    </source>
</evidence>
<dbReference type="Gene3D" id="3.90.380.10">
    <property type="entry name" value="Naphthalene 1,2-dioxygenase Alpha Subunit, Chain A, domain 1"/>
    <property type="match status" value="1"/>
</dbReference>
<dbReference type="InterPro" id="IPR036922">
    <property type="entry name" value="Rieske_2Fe-2S_sf"/>
</dbReference>
<evidence type="ECO:0000256" key="4">
    <source>
        <dbReference type="ARBA" id="ARBA00023002"/>
    </source>
</evidence>
<dbReference type="AlphaFoldDB" id="A0A520MPE0"/>
<dbReference type="GO" id="GO:0051537">
    <property type="term" value="F:2 iron, 2 sulfur cluster binding"/>
    <property type="evidence" value="ECO:0007669"/>
    <property type="project" value="UniProtKB-KW"/>
</dbReference>
<keyword evidence="9" id="KW-0223">Dioxygenase</keyword>
<dbReference type="SUPFAM" id="SSF55961">
    <property type="entry name" value="Bet v1-like"/>
    <property type="match status" value="1"/>
</dbReference>
<evidence type="ECO:0000313" key="9">
    <source>
        <dbReference type="EMBL" id="RZO23076.1"/>
    </source>
</evidence>
<keyword evidence="7" id="KW-0520">NAD</keyword>
<keyword evidence="2" id="KW-0001">2Fe-2S</keyword>
<dbReference type="Pfam" id="PF00355">
    <property type="entry name" value="Rieske"/>
    <property type="match status" value="1"/>
</dbReference>
<gene>
    <name evidence="9" type="ORF">EVB03_01580</name>
</gene>
<dbReference type="InterPro" id="IPR015881">
    <property type="entry name" value="ARHD_Rieske_2Fe_2S"/>
</dbReference>
<keyword evidence="5" id="KW-0408">Iron</keyword>
<keyword evidence="4" id="KW-0560">Oxidoreductase</keyword>
<dbReference type="SUPFAM" id="SSF50022">
    <property type="entry name" value="ISP domain"/>
    <property type="match status" value="1"/>
</dbReference>
<dbReference type="InterPro" id="IPR001663">
    <property type="entry name" value="Rng_hydr_dOase-A"/>
</dbReference>
<dbReference type="InterPro" id="IPR017941">
    <property type="entry name" value="Rieske_2Fe-2S"/>
</dbReference>
<organism evidence="9 10">
    <name type="scientific">SAR92 clade bacterium</name>
    <dbReference type="NCBI Taxonomy" id="2315479"/>
    <lineage>
        <taxon>Bacteria</taxon>
        <taxon>Pseudomonadati</taxon>
        <taxon>Pseudomonadota</taxon>
        <taxon>Gammaproteobacteria</taxon>
        <taxon>Cellvibrionales</taxon>
        <taxon>Porticoccaceae</taxon>
        <taxon>SAR92 clade</taxon>
    </lineage>
</organism>
<dbReference type="GO" id="GO:0005506">
    <property type="term" value="F:iron ion binding"/>
    <property type="evidence" value="ECO:0007669"/>
    <property type="project" value="InterPro"/>
</dbReference>
<evidence type="ECO:0000256" key="5">
    <source>
        <dbReference type="ARBA" id="ARBA00023004"/>
    </source>
</evidence>
<evidence type="ECO:0000259" key="8">
    <source>
        <dbReference type="PROSITE" id="PS51296"/>
    </source>
</evidence>
<dbReference type="InterPro" id="IPR015879">
    <property type="entry name" value="Ring_hydroxy_dOase_asu_C_dom"/>
</dbReference>
<sequence>MSSSEPESNIIPTVSLLNDQEAIERVFTHIDNGTTDLGDTVWQEPVENYHSQERFDAEIALLRSLPIPFCPSAALPEQGSYIARKSAGTPLVVARGKDGKVRAFINACRHRGMQIASGTGRANGFVCPYHAWFYGLDGSLKFIPGEEGFPGLDIEDHSLVEVSAMEKGGLVYVMQEGTISPQMLENSRDYFTPEQELFKQSENTDPANWKLLTETLLEGYHIKSLHRKSFFPYGLDNVNLVETYGANARVTFPFRRIEKLRDVPAEKRRAAGMLTSVYHLFPNASVSVLSKHSNLTIMEPLSPSSTQMVIYLVTPEQTSENPISLEDVKKDAQFVNESGQDEDREAACLIQQTVTAQANSHLTFGYFEKAIVNFHQHLTESLDL</sequence>
<proteinExistence type="predicted"/>
<protein>
    <submittedName>
        <fullName evidence="9">Aromatic ring-hydroxylating dioxygenase subunit alpha</fullName>
    </submittedName>
</protein>
<dbReference type="CDD" id="cd08887">
    <property type="entry name" value="RHO_alpha_C_3"/>
    <property type="match status" value="1"/>
</dbReference>
<dbReference type="PROSITE" id="PS51296">
    <property type="entry name" value="RIESKE"/>
    <property type="match status" value="1"/>
</dbReference>
<name>A0A520MPE0_9GAMM</name>
<dbReference type="Pfam" id="PF00848">
    <property type="entry name" value="Ring_hydroxyl_A"/>
    <property type="match status" value="1"/>
</dbReference>
<dbReference type="PRINTS" id="PR00090">
    <property type="entry name" value="RNGDIOXGNASE"/>
</dbReference>
<evidence type="ECO:0000256" key="2">
    <source>
        <dbReference type="ARBA" id="ARBA00022714"/>
    </source>
</evidence>
<comment type="cofactor">
    <cofactor evidence="1">
        <name>Fe cation</name>
        <dbReference type="ChEBI" id="CHEBI:24875"/>
    </cofactor>
</comment>
<evidence type="ECO:0000256" key="1">
    <source>
        <dbReference type="ARBA" id="ARBA00001962"/>
    </source>
</evidence>
<dbReference type="PANTHER" id="PTHR43756">
    <property type="entry name" value="CHOLINE MONOOXYGENASE, CHLOROPLASTIC"/>
    <property type="match status" value="1"/>
</dbReference>
<dbReference type="PROSITE" id="PS00570">
    <property type="entry name" value="RING_HYDROXYL_ALPHA"/>
    <property type="match status" value="1"/>
</dbReference>
<dbReference type="Proteomes" id="UP000315889">
    <property type="component" value="Unassembled WGS sequence"/>
</dbReference>
<dbReference type="Gene3D" id="2.102.10.10">
    <property type="entry name" value="Rieske [2Fe-2S] iron-sulphur domain"/>
    <property type="match status" value="1"/>
</dbReference>
<feature type="domain" description="Rieske" evidence="8">
    <location>
        <begin position="67"/>
        <end position="173"/>
    </location>
</feature>
<dbReference type="CDD" id="cd03469">
    <property type="entry name" value="Rieske_RO_Alpha_N"/>
    <property type="match status" value="1"/>
</dbReference>
<dbReference type="PANTHER" id="PTHR43756:SF5">
    <property type="entry name" value="CHOLINE MONOOXYGENASE, CHLOROPLASTIC"/>
    <property type="match status" value="1"/>
</dbReference>
<keyword evidence="6" id="KW-0411">Iron-sulfur</keyword>
<evidence type="ECO:0000256" key="3">
    <source>
        <dbReference type="ARBA" id="ARBA00022723"/>
    </source>
</evidence>
<evidence type="ECO:0000256" key="6">
    <source>
        <dbReference type="ARBA" id="ARBA00023014"/>
    </source>
</evidence>